<keyword evidence="1" id="KW-1133">Transmembrane helix</keyword>
<gene>
    <name evidence="3" type="ORF">PGB27_12395</name>
</gene>
<accession>A0ABT5SUK9</accession>
<keyword evidence="4" id="KW-1185">Reference proteome</keyword>
<keyword evidence="1" id="KW-0812">Transmembrane</keyword>
<organism evidence="3 4">
    <name type="scientific">Actinomycetospora lemnae</name>
    <dbReference type="NCBI Taxonomy" id="3019891"/>
    <lineage>
        <taxon>Bacteria</taxon>
        <taxon>Bacillati</taxon>
        <taxon>Actinomycetota</taxon>
        <taxon>Actinomycetes</taxon>
        <taxon>Pseudonocardiales</taxon>
        <taxon>Pseudonocardiaceae</taxon>
        <taxon>Actinomycetospora</taxon>
    </lineage>
</organism>
<dbReference type="RefSeq" id="WP_274200674.1">
    <property type="nucleotide sequence ID" value="NZ_JAQZAO010000005.1"/>
</dbReference>
<dbReference type="EMBL" id="JAQZAO010000005">
    <property type="protein sequence ID" value="MDD7966140.1"/>
    <property type="molecule type" value="Genomic_DNA"/>
</dbReference>
<feature type="domain" description="DUF4395" evidence="2">
    <location>
        <begin position="32"/>
        <end position="153"/>
    </location>
</feature>
<keyword evidence="1" id="KW-0472">Membrane</keyword>
<proteinExistence type="predicted"/>
<feature type="transmembrane region" description="Helical" evidence="1">
    <location>
        <begin position="125"/>
        <end position="150"/>
    </location>
</feature>
<evidence type="ECO:0000256" key="1">
    <source>
        <dbReference type="SAM" id="Phobius"/>
    </source>
</evidence>
<evidence type="ECO:0000313" key="4">
    <source>
        <dbReference type="Proteomes" id="UP001300763"/>
    </source>
</evidence>
<feature type="transmembrane region" description="Helical" evidence="1">
    <location>
        <begin position="60"/>
        <end position="80"/>
    </location>
</feature>
<protein>
    <submittedName>
        <fullName evidence="3">DUF4395 family protein</fullName>
    </submittedName>
</protein>
<evidence type="ECO:0000259" key="2">
    <source>
        <dbReference type="Pfam" id="PF14340"/>
    </source>
</evidence>
<dbReference type="InterPro" id="IPR025508">
    <property type="entry name" value="DUF4395"/>
</dbReference>
<sequence>MATVSAFTDNNLDGQGFGYLDQKAKARYALPLRFTPAVGTTLIATGLVMQSPIWLGSAALVALSGALFPTGMVIDLIYNLGVRHLLQAPPLPPTPRPRRFSYFLSAGLLAGAALSFRYRRPALGAVLAGSVAIGATILTTTLWCLGSWIYRVLFESSSPGSCRNSGPVSGRAGG</sequence>
<dbReference type="Proteomes" id="UP001300763">
    <property type="component" value="Unassembled WGS sequence"/>
</dbReference>
<dbReference type="Pfam" id="PF14340">
    <property type="entry name" value="DUF4395"/>
    <property type="match status" value="1"/>
</dbReference>
<name>A0ABT5SUK9_9PSEU</name>
<feature type="transmembrane region" description="Helical" evidence="1">
    <location>
        <begin position="100"/>
        <end position="118"/>
    </location>
</feature>
<comment type="caution">
    <text evidence="3">The sequence shown here is derived from an EMBL/GenBank/DDBJ whole genome shotgun (WGS) entry which is preliminary data.</text>
</comment>
<reference evidence="3 4" key="1">
    <citation type="submission" date="2023-02" db="EMBL/GenBank/DDBJ databases">
        <title>Genome sequencing required for Actinomycetospora new species description.</title>
        <authorList>
            <person name="Saimee Y."/>
            <person name="Duangmal K."/>
        </authorList>
    </citation>
    <scope>NUCLEOTIDE SEQUENCE [LARGE SCALE GENOMIC DNA]</scope>
    <source>
        <strain evidence="3 4">DW7H6</strain>
    </source>
</reference>
<feature type="transmembrane region" description="Helical" evidence="1">
    <location>
        <begin position="28"/>
        <end position="48"/>
    </location>
</feature>
<evidence type="ECO:0000313" key="3">
    <source>
        <dbReference type="EMBL" id="MDD7966140.1"/>
    </source>
</evidence>